<dbReference type="PANTHER" id="PTHR24321:SF8">
    <property type="entry name" value="ESTRADIOL 17-BETA-DEHYDROGENASE 8-RELATED"/>
    <property type="match status" value="1"/>
</dbReference>
<dbReference type="InterPro" id="IPR002347">
    <property type="entry name" value="SDR_fam"/>
</dbReference>
<sequence length="125" mass="13299">MTGLRLGEGGSIIDISSRDGILPEGDVLRYKASKAGTILLSKALAIEPEQFSIRGNSVCMGFIPMDIHREANEPAKRIGGYIRKNQTGGCVTPDEVSCAALFLASDEVSFPGGTEIIVDGRICKE</sequence>
<proteinExistence type="inferred from homology"/>
<evidence type="ECO:0000256" key="1">
    <source>
        <dbReference type="ARBA" id="ARBA00006484"/>
    </source>
</evidence>
<organism evidence="4 5">
    <name type="scientific">Candidatus Sysuiplasma superficiale</name>
    <dbReference type="NCBI Taxonomy" id="2823368"/>
    <lineage>
        <taxon>Archaea</taxon>
        <taxon>Methanobacteriati</taxon>
        <taxon>Thermoplasmatota</taxon>
        <taxon>Thermoplasmata</taxon>
        <taxon>Candidatus Sysuiplasmatales</taxon>
        <taxon>Candidatus Sysuiplasmataceae</taxon>
        <taxon>Candidatus Sysuiplasma</taxon>
    </lineage>
</organism>
<evidence type="ECO:0000313" key="4">
    <source>
        <dbReference type="EMBL" id="MBX8645054.1"/>
    </source>
</evidence>
<dbReference type="Proteomes" id="UP000716004">
    <property type="component" value="Unassembled WGS sequence"/>
</dbReference>
<keyword evidence="2" id="KW-0560">Oxidoreductase</keyword>
<accession>A0A8J8CDY2</accession>
<protein>
    <submittedName>
        <fullName evidence="4">SDR family oxidoreductase</fullName>
    </submittedName>
</protein>
<gene>
    <name evidence="3" type="ORF">J9259_09185</name>
    <name evidence="4" type="ORF">KIY12_10125</name>
</gene>
<dbReference type="GO" id="GO:0016491">
    <property type="term" value="F:oxidoreductase activity"/>
    <property type="evidence" value="ECO:0007669"/>
    <property type="project" value="UniProtKB-KW"/>
</dbReference>
<dbReference type="PANTHER" id="PTHR24321">
    <property type="entry name" value="DEHYDROGENASES, SHORT CHAIN"/>
    <property type="match status" value="1"/>
</dbReference>
<evidence type="ECO:0000313" key="3">
    <source>
        <dbReference type="EMBL" id="MBX8632667.1"/>
    </source>
</evidence>
<dbReference type="Pfam" id="PF13561">
    <property type="entry name" value="adh_short_C2"/>
    <property type="match status" value="1"/>
</dbReference>
<dbReference type="Proteomes" id="UP000750197">
    <property type="component" value="Unassembled WGS sequence"/>
</dbReference>
<dbReference type="AlphaFoldDB" id="A0A8J8CDY2"/>
<comment type="caution">
    <text evidence="4">The sequence shown here is derived from an EMBL/GenBank/DDBJ whole genome shotgun (WGS) entry which is preliminary data.</text>
</comment>
<evidence type="ECO:0000256" key="2">
    <source>
        <dbReference type="ARBA" id="ARBA00023002"/>
    </source>
</evidence>
<evidence type="ECO:0000313" key="5">
    <source>
        <dbReference type="Proteomes" id="UP000750197"/>
    </source>
</evidence>
<dbReference type="InterPro" id="IPR036291">
    <property type="entry name" value="NAD(P)-bd_dom_sf"/>
</dbReference>
<reference evidence="4" key="1">
    <citation type="submission" date="2021-05" db="EMBL/GenBank/DDBJ databases">
        <title>Genomic insights into ecological role and evolution of a novel Thermoplasmata order Candidatus Sysuiplasmatales.</title>
        <authorList>
            <person name="Yuan Y."/>
        </authorList>
    </citation>
    <scope>NUCLEOTIDE SEQUENCE</scope>
    <source>
        <strain evidence="4">TUT19-bin139</strain>
        <strain evidence="3">YP2-bin.285</strain>
    </source>
</reference>
<dbReference type="EMBL" id="JAGVSJ010000048">
    <property type="protein sequence ID" value="MBX8632667.1"/>
    <property type="molecule type" value="Genomic_DNA"/>
</dbReference>
<comment type="similarity">
    <text evidence="1">Belongs to the short-chain dehydrogenases/reductases (SDR) family.</text>
</comment>
<dbReference type="PRINTS" id="PR00081">
    <property type="entry name" value="GDHRDH"/>
</dbReference>
<name>A0A8J8CDY2_9ARCH</name>
<dbReference type="EMBL" id="JAHEAC010000157">
    <property type="protein sequence ID" value="MBX8645054.1"/>
    <property type="molecule type" value="Genomic_DNA"/>
</dbReference>
<dbReference type="SUPFAM" id="SSF51735">
    <property type="entry name" value="NAD(P)-binding Rossmann-fold domains"/>
    <property type="match status" value="1"/>
</dbReference>
<dbReference type="Gene3D" id="3.40.50.720">
    <property type="entry name" value="NAD(P)-binding Rossmann-like Domain"/>
    <property type="match status" value="1"/>
</dbReference>